<evidence type="ECO:0000256" key="10">
    <source>
        <dbReference type="PIRSR" id="PIRSR000235-3"/>
    </source>
</evidence>
<dbReference type="InterPro" id="IPR001093">
    <property type="entry name" value="IMP_DH_GMPRt"/>
</dbReference>
<feature type="binding site" description="in other chain" evidence="8">
    <location>
        <begin position="129"/>
        <end position="131"/>
    </location>
    <ligand>
        <name>NADP(+)</name>
        <dbReference type="ChEBI" id="CHEBI:58349"/>
        <note>ligand shared between two neighboring subunits</note>
    </ligand>
</feature>
<name>A0A0P7UR53_SCLFO</name>
<feature type="domain" description="IMP dehydrogenase/GMP reductase" evidence="12">
    <location>
        <begin position="10"/>
        <end position="339"/>
    </location>
</feature>
<dbReference type="GO" id="GO:0006144">
    <property type="term" value="P:purine nucleobase metabolic process"/>
    <property type="evidence" value="ECO:0007669"/>
    <property type="project" value="UniProtKB-KW"/>
</dbReference>
<dbReference type="Proteomes" id="UP000694397">
    <property type="component" value="Chromosome 18"/>
</dbReference>
<dbReference type="PANTHER" id="PTHR43170:SF3">
    <property type="entry name" value="GMP REDUCTASE 1"/>
    <property type="match status" value="1"/>
</dbReference>
<accession>A0A0P7UR53</accession>
<dbReference type="CDD" id="cd00381">
    <property type="entry name" value="IMPDH"/>
    <property type="match status" value="1"/>
</dbReference>
<dbReference type="GO" id="GO:0046872">
    <property type="term" value="F:metal ion binding"/>
    <property type="evidence" value="ECO:0007669"/>
    <property type="project" value="UniProtKB-KW"/>
</dbReference>
<dbReference type="GO" id="GO:1902560">
    <property type="term" value="C:GMP reductase complex"/>
    <property type="evidence" value="ECO:0007669"/>
    <property type="project" value="InterPro"/>
</dbReference>
<reference evidence="13 15" key="1">
    <citation type="submission" date="2015-08" db="EMBL/GenBank/DDBJ databases">
        <title>The genome of the Asian arowana (Scleropages formosus).</title>
        <authorList>
            <person name="Tan M.H."/>
            <person name="Gan H.M."/>
            <person name="Croft L.J."/>
            <person name="Austin C.M."/>
        </authorList>
    </citation>
    <scope>NUCLEOTIDE SEQUENCE [LARGE SCALE GENOMIC DNA]</scope>
    <source>
        <strain evidence="13">Aro1</strain>
    </source>
</reference>
<evidence type="ECO:0000256" key="9">
    <source>
        <dbReference type="PIRSR" id="PIRSR000235-1"/>
    </source>
</evidence>
<reference evidence="14 16" key="2">
    <citation type="submission" date="2019-04" db="EMBL/GenBank/DDBJ databases">
        <authorList>
            <consortium name="Wellcome Sanger Institute Data Sharing"/>
        </authorList>
    </citation>
    <scope>NUCLEOTIDE SEQUENCE [LARGE SCALE GENOMIC DNA]</scope>
</reference>
<dbReference type="Pfam" id="PF00478">
    <property type="entry name" value="IMPDH"/>
    <property type="match status" value="1"/>
</dbReference>
<dbReference type="PIRSF" id="PIRSF000235">
    <property type="entry name" value="GMP_reductase"/>
    <property type="match status" value="1"/>
</dbReference>
<dbReference type="InterPro" id="IPR015875">
    <property type="entry name" value="IMP_DH/GMP_Rdtase_CS"/>
</dbReference>
<comment type="function">
    <text evidence="7">Catalyzes the irreversible NADPH-dependent deamination of GMP to IMP. It functions in the conversion of nucleobase, nucleoside and nucleotide derivatives of G to A nucleotides, and in maintaining the intracellular balance of A and G nucleotides. Plays a role in modulating cellular differentiation.</text>
</comment>
<feature type="binding site" evidence="8">
    <location>
        <begin position="314"/>
        <end position="317"/>
    </location>
    <ligand>
        <name>NADP(+)</name>
        <dbReference type="ChEBI" id="CHEBI:58349"/>
        <note>ligand shared between two neighboring subunits</note>
    </ligand>
</feature>
<evidence type="ECO:0000313" key="16">
    <source>
        <dbReference type="Proteomes" id="UP000694397"/>
    </source>
</evidence>
<evidence type="ECO:0000313" key="14">
    <source>
        <dbReference type="Ensembl" id="ENSSFOP00015000245.2"/>
    </source>
</evidence>
<dbReference type="GeneTree" id="ENSGT00940000156595"/>
<keyword evidence="2 8" id="KW-0479">Metal-binding</keyword>
<protein>
    <recommendedName>
        <fullName evidence="8">GMP reductase</fullName>
        <shortName evidence="8">GMPR</shortName>
        <ecNumber evidence="8">1.7.1.7</ecNumber>
    </recommendedName>
    <alternativeName>
        <fullName evidence="8">Guanosine 5'-monophosphate oxidoreductase</fullName>
        <shortName evidence="8">Guanosine monophosphate reductase</shortName>
    </alternativeName>
</protein>
<feature type="binding site" evidence="8 10">
    <location>
        <position position="181"/>
    </location>
    <ligand>
        <name>K(+)</name>
        <dbReference type="ChEBI" id="CHEBI:29103"/>
    </ligand>
</feature>
<evidence type="ECO:0000256" key="1">
    <source>
        <dbReference type="ARBA" id="ARBA00022631"/>
    </source>
</evidence>
<dbReference type="FunFam" id="3.20.20.70:FF:000012">
    <property type="entry name" value="GMP reductase"/>
    <property type="match status" value="1"/>
</dbReference>
<dbReference type="EC" id="1.7.1.7" evidence="8"/>
<keyword evidence="16" id="KW-1185">Reference proteome</keyword>
<keyword evidence="3 8" id="KW-0521">NADP</keyword>
<feature type="binding site" description="in other chain" evidence="8">
    <location>
        <begin position="180"/>
        <end position="181"/>
    </location>
    <ligand>
        <name>NADP(+)</name>
        <dbReference type="ChEBI" id="CHEBI:58349"/>
        <note>ligand shared between two neighboring subunits</note>
    </ligand>
</feature>
<dbReference type="GO" id="GO:0006163">
    <property type="term" value="P:purine nucleotide metabolic process"/>
    <property type="evidence" value="ECO:0007669"/>
    <property type="project" value="UniProtKB-UniRule"/>
</dbReference>
<feature type="binding site" evidence="8 10">
    <location>
        <position position="183"/>
    </location>
    <ligand>
        <name>K(+)</name>
        <dbReference type="ChEBI" id="CHEBI:29103"/>
    </ligand>
</feature>
<feature type="active site" description="Proton donor/acceptor" evidence="8">
    <location>
        <position position="188"/>
    </location>
</feature>
<dbReference type="NCBIfam" id="TIGR01305">
    <property type="entry name" value="GMP_reduct_1"/>
    <property type="match status" value="1"/>
</dbReference>
<dbReference type="PANTHER" id="PTHR43170">
    <property type="entry name" value="GMP REDUCTASE"/>
    <property type="match status" value="1"/>
</dbReference>
<keyword evidence="1 8" id="KW-0659">Purine metabolism</keyword>
<feature type="binding site" description="in other chain" evidence="8">
    <location>
        <begin position="285"/>
        <end position="286"/>
    </location>
    <ligand>
        <name>NADP(+)</name>
        <dbReference type="ChEBI" id="CHEBI:58349"/>
        <note>ligand shared between two neighboring subunits</note>
    </ligand>
</feature>
<evidence type="ECO:0000313" key="13">
    <source>
        <dbReference type="EMBL" id="KPP72109.1"/>
    </source>
</evidence>
<dbReference type="PROSITE" id="PS00487">
    <property type="entry name" value="IMP_DH_GMP_RED"/>
    <property type="match status" value="1"/>
</dbReference>
<evidence type="ECO:0000256" key="7">
    <source>
        <dbReference type="ARBA" id="ARBA00058902"/>
    </source>
</evidence>
<evidence type="ECO:0000256" key="8">
    <source>
        <dbReference type="HAMAP-Rule" id="MF_03195"/>
    </source>
</evidence>
<comment type="subunit">
    <text evidence="8">Homotetramer.</text>
</comment>
<feature type="binding site" evidence="8">
    <location>
        <begin position="286"/>
        <end position="290"/>
    </location>
    <ligand>
        <name>GMP</name>
        <dbReference type="ChEBI" id="CHEBI:58115"/>
    </ligand>
</feature>
<comment type="catalytic activity">
    <reaction evidence="6 8 11">
        <text>IMP + NH4(+) + NADP(+) = GMP + NADPH + 2 H(+)</text>
        <dbReference type="Rhea" id="RHEA:17185"/>
        <dbReference type="ChEBI" id="CHEBI:15378"/>
        <dbReference type="ChEBI" id="CHEBI:28938"/>
        <dbReference type="ChEBI" id="CHEBI:57783"/>
        <dbReference type="ChEBI" id="CHEBI:58053"/>
        <dbReference type="ChEBI" id="CHEBI:58115"/>
        <dbReference type="ChEBI" id="CHEBI:58349"/>
        <dbReference type="EC" id="1.7.1.7"/>
    </reaction>
</comment>
<feature type="binding site" description="in other chain" evidence="8">
    <location>
        <position position="78"/>
    </location>
    <ligand>
        <name>NADP(+)</name>
        <dbReference type="ChEBI" id="CHEBI:58349"/>
        <note>ligand shared between two neighboring subunits</note>
    </ligand>
</feature>
<feature type="binding site" evidence="8">
    <location>
        <begin position="242"/>
        <end position="243"/>
    </location>
    <ligand>
        <name>GMP</name>
        <dbReference type="ChEBI" id="CHEBI:58115"/>
    </ligand>
</feature>
<evidence type="ECO:0000256" key="6">
    <source>
        <dbReference type="ARBA" id="ARBA00048616"/>
    </source>
</evidence>
<feature type="binding site" evidence="8">
    <location>
        <position position="189"/>
    </location>
    <ligand>
        <name>K(+)</name>
        <dbReference type="ChEBI" id="CHEBI:29103"/>
    </ligand>
</feature>
<organism evidence="13 15">
    <name type="scientific">Scleropages formosus</name>
    <name type="common">Asian bonytongue</name>
    <name type="synonym">Osteoglossum formosum</name>
    <dbReference type="NCBI Taxonomy" id="113540"/>
    <lineage>
        <taxon>Eukaryota</taxon>
        <taxon>Metazoa</taxon>
        <taxon>Chordata</taxon>
        <taxon>Craniata</taxon>
        <taxon>Vertebrata</taxon>
        <taxon>Euteleostomi</taxon>
        <taxon>Actinopterygii</taxon>
        <taxon>Neopterygii</taxon>
        <taxon>Teleostei</taxon>
        <taxon>Osteoglossocephala</taxon>
        <taxon>Osteoglossomorpha</taxon>
        <taxon>Osteoglossiformes</taxon>
        <taxon>Osteoglossidae</taxon>
        <taxon>Scleropages</taxon>
    </lineage>
</organism>
<keyword evidence="5 8" id="KW-0560">Oxidoreductase</keyword>
<keyword evidence="4 8" id="KW-0630">Potassium</keyword>
<dbReference type="SMART" id="SM01240">
    <property type="entry name" value="IMPDH"/>
    <property type="match status" value="1"/>
</dbReference>
<evidence type="ECO:0000256" key="4">
    <source>
        <dbReference type="ARBA" id="ARBA00022958"/>
    </source>
</evidence>
<dbReference type="SUPFAM" id="SSF51412">
    <property type="entry name" value="Inosine monophosphate dehydrogenase (IMPDH)"/>
    <property type="match status" value="1"/>
</dbReference>
<feature type="binding site" evidence="8">
    <location>
        <begin position="26"/>
        <end position="27"/>
    </location>
    <ligand>
        <name>NADP(+)</name>
        <dbReference type="ChEBI" id="CHEBI:58349"/>
        <note>ligand shared between two neighboring subunits</note>
    </ligand>
</feature>
<feature type="active site" description="Thioimidate intermediate" evidence="8 9">
    <location>
        <position position="186"/>
    </location>
</feature>
<dbReference type="STRING" id="113540.ENSSFOP00015000245"/>
<dbReference type="InterPro" id="IPR013785">
    <property type="entry name" value="Aldolase_TIM"/>
</dbReference>
<gene>
    <name evidence="8 14" type="primary">GMPR</name>
    <name evidence="13" type="ORF">Z043_108921</name>
</gene>
<evidence type="ECO:0000259" key="12">
    <source>
        <dbReference type="Pfam" id="PF00478"/>
    </source>
</evidence>
<evidence type="ECO:0000256" key="5">
    <source>
        <dbReference type="ARBA" id="ARBA00023002"/>
    </source>
</evidence>
<dbReference type="InterPro" id="IPR050139">
    <property type="entry name" value="GMP_reductase"/>
</dbReference>
<feature type="binding site" evidence="8">
    <location>
        <begin position="268"/>
        <end position="270"/>
    </location>
    <ligand>
        <name>GMP</name>
        <dbReference type="ChEBI" id="CHEBI:58115"/>
    </ligand>
</feature>
<reference evidence="14" key="3">
    <citation type="submission" date="2025-05" db="UniProtKB">
        <authorList>
            <consortium name="Ensembl"/>
        </authorList>
    </citation>
    <scope>IDENTIFICATION</scope>
</reference>
<dbReference type="Gene3D" id="3.20.20.70">
    <property type="entry name" value="Aldolase class I"/>
    <property type="match status" value="1"/>
</dbReference>
<comment type="similarity">
    <text evidence="8">Belongs to the IMPDH/GMPR family. GuaC type 1 subfamily.</text>
</comment>
<dbReference type="InterPro" id="IPR005993">
    <property type="entry name" value="GMPR"/>
</dbReference>
<dbReference type="EMBL" id="JARO02002698">
    <property type="protein sequence ID" value="KPP72109.1"/>
    <property type="molecule type" value="Genomic_DNA"/>
</dbReference>
<feature type="binding site" evidence="8">
    <location>
        <position position="186"/>
    </location>
    <ligand>
        <name>K(+)</name>
        <dbReference type="ChEBI" id="CHEBI:29103"/>
    </ligand>
</feature>
<dbReference type="Ensembl" id="ENSSFOT00015000271.2">
    <property type="protein sequence ID" value="ENSSFOP00015000245.2"/>
    <property type="gene ID" value="ENSSFOG00015000187.2"/>
</dbReference>
<feature type="binding site" description="in other chain" evidence="8">
    <location>
        <position position="269"/>
    </location>
    <ligand>
        <name>NADP(+)</name>
        <dbReference type="ChEBI" id="CHEBI:58349"/>
        <note>ligand shared between two neighboring subunits</note>
    </ligand>
</feature>
<evidence type="ECO:0000256" key="3">
    <source>
        <dbReference type="ARBA" id="ARBA00022857"/>
    </source>
</evidence>
<evidence type="ECO:0000313" key="15">
    <source>
        <dbReference type="Proteomes" id="UP000034805"/>
    </source>
</evidence>
<dbReference type="NCBIfam" id="NF003470">
    <property type="entry name" value="PRK05096.1"/>
    <property type="match status" value="1"/>
</dbReference>
<dbReference type="HAMAP" id="MF_00596">
    <property type="entry name" value="GMP_reduct_type1"/>
    <property type="match status" value="1"/>
</dbReference>
<dbReference type="OrthoDB" id="418595at2759"/>
<evidence type="ECO:0000256" key="11">
    <source>
        <dbReference type="RuleBase" id="RU003929"/>
    </source>
</evidence>
<dbReference type="GO" id="GO:0003920">
    <property type="term" value="F:GMP reductase activity"/>
    <property type="evidence" value="ECO:0007669"/>
    <property type="project" value="UniProtKB-UniRule"/>
</dbReference>
<evidence type="ECO:0000256" key="2">
    <source>
        <dbReference type="ARBA" id="ARBA00022723"/>
    </source>
</evidence>
<feature type="binding site" evidence="8">
    <location>
        <begin position="219"/>
        <end position="221"/>
    </location>
    <ligand>
        <name>GMP</name>
        <dbReference type="ChEBI" id="CHEBI:58115"/>
    </ligand>
</feature>
<dbReference type="AlphaFoldDB" id="A0A0P7UR53"/>
<dbReference type="Proteomes" id="UP000034805">
    <property type="component" value="Unassembled WGS sequence"/>
</dbReference>
<proteinExistence type="inferred from homology"/>
<sequence>MPRVDADLKLDFKDVLFRPKRSSLKSRSEVDLQRTFTFRNSKQNYHGIPIIAANMDTTGTFEMAQALSKHTLFTAVHKHYSVEDWKSFATMNPECLERVAVSSGSGPADLDKLCKILKEVPALRYICLDVANGYSEHFVEFVKTVRGMFPGHTIMAGNVVTGEMVEELILSGADIIKVGIGPGSVCTTRIKTGVGYPQLSAIMECADSAHGLKGHIISDGGCSCPGDVAKAFGAGADFVMLGGMLAGHDQCAGDIIEKSGKKVKLFYGMSSDTAMKKYAGGVAEYRASEGRTVEVPYRGDVESTVLDILGGLRSTCTYVGAAKLKELSHRTTFVRVTQQCSEMFA</sequence>